<dbReference type="Pfam" id="PF01557">
    <property type="entry name" value="FAA_hydrolase"/>
    <property type="match status" value="1"/>
</dbReference>
<organism evidence="4 5">
    <name type="scientific">Elongatibacter sediminis</name>
    <dbReference type="NCBI Taxonomy" id="3119006"/>
    <lineage>
        <taxon>Bacteria</taxon>
        <taxon>Pseudomonadati</taxon>
        <taxon>Pseudomonadota</taxon>
        <taxon>Gammaproteobacteria</taxon>
        <taxon>Chromatiales</taxon>
        <taxon>Wenzhouxiangellaceae</taxon>
        <taxon>Elongatibacter</taxon>
    </lineage>
</organism>
<evidence type="ECO:0000259" key="3">
    <source>
        <dbReference type="Pfam" id="PF01557"/>
    </source>
</evidence>
<proteinExistence type="inferred from homology"/>
<dbReference type="PANTHER" id="PTHR42796">
    <property type="entry name" value="FUMARYLACETOACETATE HYDROLASE DOMAIN-CONTAINING PROTEIN 2A-RELATED"/>
    <property type="match status" value="1"/>
</dbReference>
<name>A0AAW9RAQ6_9GAMM</name>
<dbReference type="Gene3D" id="3.90.850.10">
    <property type="entry name" value="Fumarylacetoacetase-like, C-terminal domain"/>
    <property type="match status" value="1"/>
</dbReference>
<feature type="domain" description="Fumarylacetoacetase-like C-terminal" evidence="3">
    <location>
        <begin position="184"/>
        <end position="368"/>
    </location>
</feature>
<dbReference type="GO" id="GO:0016787">
    <property type="term" value="F:hydrolase activity"/>
    <property type="evidence" value="ECO:0007669"/>
    <property type="project" value="UniProtKB-KW"/>
</dbReference>
<dbReference type="InterPro" id="IPR011234">
    <property type="entry name" value="Fumarylacetoacetase-like_C"/>
</dbReference>
<gene>
    <name evidence="4" type="ORF">V3330_01220</name>
</gene>
<dbReference type="InterPro" id="IPR036663">
    <property type="entry name" value="Fumarylacetoacetase_C_sf"/>
</dbReference>
<evidence type="ECO:0000313" key="5">
    <source>
        <dbReference type="Proteomes" id="UP001359886"/>
    </source>
</evidence>
<dbReference type="Proteomes" id="UP001359886">
    <property type="component" value="Unassembled WGS sequence"/>
</dbReference>
<dbReference type="SUPFAM" id="SSF56529">
    <property type="entry name" value="FAH"/>
    <property type="match status" value="1"/>
</dbReference>
<dbReference type="GO" id="GO:0046872">
    <property type="term" value="F:metal ion binding"/>
    <property type="evidence" value="ECO:0007669"/>
    <property type="project" value="UniProtKB-KW"/>
</dbReference>
<dbReference type="PANTHER" id="PTHR42796:SF7">
    <property type="entry name" value="2-DEHYDRO-3-DEOXY-D-ARABINONATE DEHYDRATASE"/>
    <property type="match status" value="1"/>
</dbReference>
<evidence type="ECO:0000313" key="4">
    <source>
        <dbReference type="EMBL" id="MEJ8566229.1"/>
    </source>
</evidence>
<comment type="similarity">
    <text evidence="1">Belongs to the FAH family.</text>
</comment>
<sequence length="391" mass="41934">MNRTPDTHVMEALPEDAGTALLLARAWSPEAGGPVPLLIRDGHVLDISALAPTISQLCEGPNLAARLRAAAGRDLGPVSTVFAPPAWARNDTDAGLALLSPVDLQCIKACGVTFAVSVLERVIEEQAGGDLRAAERIRATLAERLGDRLSDVTPGSAEAADIKRHLIEEGLWSQYLEVAIGPDAEVFTKAPPLSAVGWGDWIGIREDSEWNNSEPEIVLVCNSRGKILGASLGNDMNLRDFEGRSALLLGKAKDNTASAAIGPFIRVFDEDFTLDDVRSAEVSLEVNGDEGFHFRDASSMTLMSRDPEDLVAQTCGDNHQYPDGFALYLGSLIAPTQDRDGAGKGFTHHPGDRVTVASPQLGALSNEVTWSSHAPRWEYGIGALLEHFRSR</sequence>
<dbReference type="InterPro" id="IPR051121">
    <property type="entry name" value="FAH"/>
</dbReference>
<dbReference type="EMBL" id="JAZHOG010000001">
    <property type="protein sequence ID" value="MEJ8566229.1"/>
    <property type="molecule type" value="Genomic_DNA"/>
</dbReference>
<dbReference type="RefSeq" id="WP_354693552.1">
    <property type="nucleotide sequence ID" value="NZ_JAZHOG010000001.1"/>
</dbReference>
<keyword evidence="2" id="KW-0479">Metal-binding</keyword>
<protein>
    <submittedName>
        <fullName evidence="4">Fumarylacetoacetate hydrolase family protein</fullName>
    </submittedName>
</protein>
<keyword evidence="5" id="KW-1185">Reference proteome</keyword>
<evidence type="ECO:0000256" key="1">
    <source>
        <dbReference type="ARBA" id="ARBA00010211"/>
    </source>
</evidence>
<dbReference type="AlphaFoldDB" id="A0AAW9RAQ6"/>
<dbReference type="GO" id="GO:0044281">
    <property type="term" value="P:small molecule metabolic process"/>
    <property type="evidence" value="ECO:0007669"/>
    <property type="project" value="UniProtKB-ARBA"/>
</dbReference>
<accession>A0AAW9RAQ6</accession>
<comment type="caution">
    <text evidence="4">The sequence shown here is derived from an EMBL/GenBank/DDBJ whole genome shotgun (WGS) entry which is preliminary data.</text>
</comment>
<evidence type="ECO:0000256" key="2">
    <source>
        <dbReference type="ARBA" id="ARBA00022723"/>
    </source>
</evidence>
<keyword evidence="4" id="KW-0378">Hydrolase</keyword>
<reference evidence="4 5" key="1">
    <citation type="submission" date="2024-02" db="EMBL/GenBank/DDBJ databases">
        <title>A novel Wenzhouxiangellaceae bacterium, isolated from coastal sediments.</title>
        <authorList>
            <person name="Du Z.-J."/>
            <person name="Ye Y.-Q."/>
            <person name="Zhang X.-Y."/>
        </authorList>
    </citation>
    <scope>NUCLEOTIDE SEQUENCE [LARGE SCALE GENOMIC DNA]</scope>
    <source>
        <strain evidence="4 5">CH-27</strain>
    </source>
</reference>